<evidence type="ECO:0000256" key="1">
    <source>
        <dbReference type="ARBA" id="ARBA00005179"/>
    </source>
</evidence>
<evidence type="ECO:0000256" key="4">
    <source>
        <dbReference type="ARBA" id="ARBA00038314"/>
    </source>
</evidence>
<evidence type="ECO:0000256" key="2">
    <source>
        <dbReference type="ARBA" id="ARBA00022679"/>
    </source>
</evidence>
<accession>A0A427YG50</accession>
<dbReference type="EMBL" id="RSCD01000011">
    <property type="protein sequence ID" value="RSH90023.1"/>
    <property type="molecule type" value="Genomic_DNA"/>
</dbReference>
<comment type="similarity">
    <text evidence="4">Belongs to the class I-like SAM-binding methyltransferase superfamily.</text>
</comment>
<evidence type="ECO:0000256" key="5">
    <source>
        <dbReference type="SAM" id="MobiDB-lite"/>
    </source>
</evidence>
<sequence>MASQRHGEPASNTSRASNGGLDASQTSSERSTFERDVPELSRDARALFASYGFPDDDQLKQHLRAVRAHRVPARQSVVDLPIQLHRSLDVPPPAHVAASPVWRGAEQDPRRREPAGHWMLLGPGPEEVADGAPAAQVYGTDLRQSFIDLGYDLFQDRTAAPRMIAADFLADSAASSASSPSLTALEGRFEIIHACSFFHVFSRDEQLRACTRALRLLHDKPGSFVFGTQPGGEARGEPRDDPREDAAKRCWHSKETWRELWLEVGRSVGTRLEVAAEDIEAIPGSISFVVRRPRKE</sequence>
<dbReference type="GO" id="GO:0016740">
    <property type="term" value="F:transferase activity"/>
    <property type="evidence" value="ECO:0007669"/>
    <property type="project" value="UniProtKB-KW"/>
</dbReference>
<dbReference type="OrthoDB" id="2094832at2759"/>
<proteinExistence type="inferred from homology"/>
<dbReference type="Proteomes" id="UP000279259">
    <property type="component" value="Unassembled WGS sequence"/>
</dbReference>
<comment type="caution">
    <text evidence="6">The sequence shown here is derived from an EMBL/GenBank/DDBJ whole genome shotgun (WGS) entry which is preliminary data.</text>
</comment>
<name>A0A427YG50_9TREE</name>
<protein>
    <recommendedName>
        <fullName evidence="8">Methyltransferase domain-containing protein</fullName>
    </recommendedName>
</protein>
<evidence type="ECO:0000313" key="7">
    <source>
        <dbReference type="Proteomes" id="UP000279259"/>
    </source>
</evidence>
<dbReference type="SUPFAM" id="SSF53335">
    <property type="entry name" value="S-adenosyl-L-methionine-dependent methyltransferases"/>
    <property type="match status" value="1"/>
</dbReference>
<organism evidence="6 7">
    <name type="scientific">Saitozyma podzolica</name>
    <dbReference type="NCBI Taxonomy" id="1890683"/>
    <lineage>
        <taxon>Eukaryota</taxon>
        <taxon>Fungi</taxon>
        <taxon>Dikarya</taxon>
        <taxon>Basidiomycota</taxon>
        <taxon>Agaricomycotina</taxon>
        <taxon>Tremellomycetes</taxon>
        <taxon>Tremellales</taxon>
        <taxon>Trimorphomycetaceae</taxon>
        <taxon>Saitozyma</taxon>
    </lineage>
</organism>
<dbReference type="PANTHER" id="PTHR35897">
    <property type="entry name" value="METHYLTRANSFERASE AUSD"/>
    <property type="match status" value="1"/>
</dbReference>
<evidence type="ECO:0000256" key="3">
    <source>
        <dbReference type="ARBA" id="ARBA00022691"/>
    </source>
</evidence>
<keyword evidence="3" id="KW-0949">S-adenosyl-L-methionine</keyword>
<evidence type="ECO:0000313" key="6">
    <source>
        <dbReference type="EMBL" id="RSH90023.1"/>
    </source>
</evidence>
<keyword evidence="2" id="KW-0808">Transferase</keyword>
<dbReference type="Gene3D" id="3.40.50.150">
    <property type="entry name" value="Vaccinia Virus protein VP39"/>
    <property type="match status" value="1"/>
</dbReference>
<dbReference type="InterPro" id="IPR051654">
    <property type="entry name" value="Meroterpenoid_MTases"/>
</dbReference>
<dbReference type="InterPro" id="IPR029063">
    <property type="entry name" value="SAM-dependent_MTases_sf"/>
</dbReference>
<comment type="pathway">
    <text evidence="1">Secondary metabolite biosynthesis.</text>
</comment>
<dbReference type="STRING" id="1890683.A0A427YG50"/>
<reference evidence="6 7" key="1">
    <citation type="submission" date="2018-11" db="EMBL/GenBank/DDBJ databases">
        <title>Genome sequence of Saitozyma podzolica DSM 27192.</title>
        <authorList>
            <person name="Aliyu H."/>
            <person name="Gorte O."/>
            <person name="Ochsenreither K."/>
        </authorList>
    </citation>
    <scope>NUCLEOTIDE SEQUENCE [LARGE SCALE GENOMIC DNA]</scope>
    <source>
        <strain evidence="6 7">DSM 27192</strain>
    </source>
</reference>
<dbReference type="PANTHER" id="PTHR35897:SF1">
    <property type="entry name" value="METHYLTRANSFERASE AUSD"/>
    <property type="match status" value="1"/>
</dbReference>
<dbReference type="AlphaFoldDB" id="A0A427YG50"/>
<gene>
    <name evidence="6" type="ORF">EHS25_001356</name>
</gene>
<keyword evidence="7" id="KW-1185">Reference proteome</keyword>
<evidence type="ECO:0008006" key="8">
    <source>
        <dbReference type="Google" id="ProtNLM"/>
    </source>
</evidence>
<feature type="region of interest" description="Disordered" evidence="5">
    <location>
        <begin position="1"/>
        <end position="39"/>
    </location>
</feature>
<feature type="compositionally biased region" description="Polar residues" evidence="5">
    <location>
        <begin position="10"/>
        <end position="30"/>
    </location>
</feature>